<reference evidence="7 8" key="1">
    <citation type="submission" date="2020-04" db="EMBL/GenBank/DDBJ databases">
        <title>Genome sequencing of novel species.</title>
        <authorList>
            <person name="Heo J."/>
            <person name="Kim S.-J."/>
            <person name="Kim J.-S."/>
            <person name="Hong S.-B."/>
            <person name="Kwon S.-W."/>
        </authorList>
    </citation>
    <scope>NUCLEOTIDE SEQUENCE [LARGE SCALE GENOMIC DNA]</scope>
    <source>
        <strain evidence="7 8">GN2-R2</strain>
        <plasmid evidence="7 8">unnamed1</plasmid>
    </source>
</reference>
<dbReference type="GO" id="GO:0003700">
    <property type="term" value="F:DNA-binding transcription factor activity"/>
    <property type="evidence" value="ECO:0007669"/>
    <property type="project" value="InterPro"/>
</dbReference>
<dbReference type="SUPFAM" id="SSF46785">
    <property type="entry name" value="Winged helix' DNA-binding domain"/>
    <property type="match status" value="1"/>
</dbReference>
<name>A0A7Z2W2Q9_9BURK</name>
<evidence type="ECO:0000256" key="4">
    <source>
        <dbReference type="ARBA" id="ARBA00023125"/>
    </source>
</evidence>
<dbReference type="InterPro" id="IPR036388">
    <property type="entry name" value="WH-like_DNA-bd_sf"/>
</dbReference>
<dbReference type="InterPro" id="IPR036390">
    <property type="entry name" value="WH_DNA-bd_sf"/>
</dbReference>
<dbReference type="Gene3D" id="1.10.10.10">
    <property type="entry name" value="Winged helix-like DNA-binding domain superfamily/Winged helix DNA-binding domain"/>
    <property type="match status" value="1"/>
</dbReference>
<dbReference type="PROSITE" id="PS50949">
    <property type="entry name" value="HTH_GNTR"/>
    <property type="match status" value="1"/>
</dbReference>
<dbReference type="CDD" id="cd00609">
    <property type="entry name" value="AAT_like"/>
    <property type="match status" value="1"/>
</dbReference>
<comment type="similarity">
    <text evidence="1">In the C-terminal section; belongs to the class-I pyridoxal-phosphate-dependent aminotransferase family.</text>
</comment>
<feature type="domain" description="HTH gntR-type" evidence="6">
    <location>
        <begin position="10"/>
        <end position="78"/>
    </location>
</feature>
<dbReference type="GO" id="GO:0003677">
    <property type="term" value="F:DNA binding"/>
    <property type="evidence" value="ECO:0007669"/>
    <property type="project" value="UniProtKB-KW"/>
</dbReference>
<dbReference type="AlphaFoldDB" id="A0A7Z2W2Q9"/>
<dbReference type="GO" id="GO:0030170">
    <property type="term" value="F:pyridoxal phosphate binding"/>
    <property type="evidence" value="ECO:0007669"/>
    <property type="project" value="InterPro"/>
</dbReference>
<dbReference type="InterPro" id="IPR015424">
    <property type="entry name" value="PyrdxlP-dep_Trfase"/>
</dbReference>
<dbReference type="EMBL" id="CP051686">
    <property type="protein sequence ID" value="QJE03675.1"/>
    <property type="molecule type" value="Genomic_DNA"/>
</dbReference>
<keyword evidence="7" id="KW-0808">Transferase</keyword>
<dbReference type="InterPro" id="IPR015421">
    <property type="entry name" value="PyrdxlP-dep_Trfase_major"/>
</dbReference>
<dbReference type="InterPro" id="IPR051446">
    <property type="entry name" value="HTH_trans_reg/aminotransferase"/>
</dbReference>
<evidence type="ECO:0000256" key="2">
    <source>
        <dbReference type="ARBA" id="ARBA00022898"/>
    </source>
</evidence>
<dbReference type="InterPro" id="IPR000524">
    <property type="entry name" value="Tscrpt_reg_HTH_GntR"/>
</dbReference>
<dbReference type="Pfam" id="PF00155">
    <property type="entry name" value="Aminotran_1_2"/>
    <property type="match status" value="1"/>
</dbReference>
<dbReference type="Proteomes" id="UP000502415">
    <property type="component" value="Plasmid unnamed1"/>
</dbReference>
<evidence type="ECO:0000259" key="6">
    <source>
        <dbReference type="PROSITE" id="PS50949"/>
    </source>
</evidence>
<dbReference type="SMART" id="SM00345">
    <property type="entry name" value="HTH_GNTR"/>
    <property type="match status" value="1"/>
</dbReference>
<geneLocation type="plasmid" evidence="7 8">
    <name>unnamed1</name>
</geneLocation>
<dbReference type="PANTHER" id="PTHR46577:SF2">
    <property type="entry name" value="TRANSCRIPTIONAL REGULATORY PROTEIN"/>
    <property type="match status" value="1"/>
</dbReference>
<evidence type="ECO:0000313" key="8">
    <source>
        <dbReference type="Proteomes" id="UP000502415"/>
    </source>
</evidence>
<protein>
    <submittedName>
        <fullName evidence="7">PLP-dependent aminotransferase family protein</fullName>
    </submittedName>
</protein>
<dbReference type="SUPFAM" id="SSF53383">
    <property type="entry name" value="PLP-dependent transferases"/>
    <property type="match status" value="1"/>
</dbReference>
<evidence type="ECO:0000256" key="1">
    <source>
        <dbReference type="ARBA" id="ARBA00005384"/>
    </source>
</evidence>
<dbReference type="RefSeq" id="WP_170205752.1">
    <property type="nucleotide sequence ID" value="NZ_CP051686.1"/>
</dbReference>
<keyword evidence="3" id="KW-0805">Transcription regulation</keyword>
<keyword evidence="7" id="KW-0614">Plasmid</keyword>
<dbReference type="GO" id="GO:0008483">
    <property type="term" value="F:transaminase activity"/>
    <property type="evidence" value="ECO:0007669"/>
    <property type="project" value="UniProtKB-KW"/>
</dbReference>
<dbReference type="CDD" id="cd07377">
    <property type="entry name" value="WHTH_GntR"/>
    <property type="match status" value="1"/>
</dbReference>
<dbReference type="KEGG" id="mfy:HH212_26610"/>
<keyword evidence="2" id="KW-0663">Pyridoxal phosphate</keyword>
<proteinExistence type="inferred from homology"/>
<organism evidence="7 8">
    <name type="scientific">Massilia forsythiae</name>
    <dbReference type="NCBI Taxonomy" id="2728020"/>
    <lineage>
        <taxon>Bacteria</taxon>
        <taxon>Pseudomonadati</taxon>
        <taxon>Pseudomonadota</taxon>
        <taxon>Betaproteobacteria</taxon>
        <taxon>Burkholderiales</taxon>
        <taxon>Oxalobacteraceae</taxon>
        <taxon>Telluria group</taxon>
        <taxon>Massilia</taxon>
    </lineage>
</organism>
<gene>
    <name evidence="7" type="ORF">HH212_26610</name>
</gene>
<keyword evidence="7" id="KW-0032">Aminotransferase</keyword>
<dbReference type="Gene3D" id="3.40.640.10">
    <property type="entry name" value="Type I PLP-dependent aspartate aminotransferase-like (Major domain)"/>
    <property type="match status" value="1"/>
</dbReference>
<evidence type="ECO:0000313" key="7">
    <source>
        <dbReference type="EMBL" id="QJE03675.1"/>
    </source>
</evidence>
<sequence>MFNLEKGNGATLTDQVYAGVMHQIETNRLLQGTRLPSVRKLAGTLGVSVFTISTAYERLVSQGILVSRTGAGYFVAHRRHVHNRGGAKTEEMPIGRPTGAVSFVLNTVDEGRYDIPAGSGFLPGDWLENAVSPSVIGRLVRNEVKCSVPTPTQGLPMLRQQLATKLNNEGIQVDVEQIVITYGATQAVSMICNIMLKPNDTVFVEDPGYMLQHAIIANTGAKIVPIRRTPDGPDLDALEELAHEHRPKLFFTQTLLQNPTGTSTTPIFCYRLLSLAEKYDFHIVEDDVFSDICVHKSLRLAAMDGFQRVFYVNSFTKLMSPAMRVGFVVTQPKFVKPLVEQKVLTVLSGSSLQESLVFHALQSGRYQAHLNYLQTKLLKARSSAEQALASAGIQFDSHPVHGMFLWGQVPCHVDIDRLIEDAFQKRIFLSKGSIFSPTGSFAHHLRFNVAHSNNPALIAFLSEAIRKGPAM</sequence>
<dbReference type="Gene3D" id="3.90.1150.10">
    <property type="entry name" value="Aspartate Aminotransferase, domain 1"/>
    <property type="match status" value="1"/>
</dbReference>
<keyword evidence="4" id="KW-0238">DNA-binding</keyword>
<evidence type="ECO:0000256" key="3">
    <source>
        <dbReference type="ARBA" id="ARBA00023015"/>
    </source>
</evidence>
<dbReference type="InterPro" id="IPR015422">
    <property type="entry name" value="PyrdxlP-dep_Trfase_small"/>
</dbReference>
<keyword evidence="8" id="KW-1185">Reference proteome</keyword>
<accession>A0A7Z2W2Q9</accession>
<evidence type="ECO:0000256" key="5">
    <source>
        <dbReference type="ARBA" id="ARBA00023163"/>
    </source>
</evidence>
<dbReference type="Pfam" id="PF00392">
    <property type="entry name" value="GntR"/>
    <property type="match status" value="1"/>
</dbReference>
<dbReference type="PANTHER" id="PTHR46577">
    <property type="entry name" value="HTH-TYPE TRANSCRIPTIONAL REGULATORY PROTEIN GABR"/>
    <property type="match status" value="1"/>
</dbReference>
<keyword evidence="5" id="KW-0804">Transcription</keyword>
<dbReference type="InterPro" id="IPR004839">
    <property type="entry name" value="Aminotransferase_I/II_large"/>
</dbReference>